<dbReference type="InterPro" id="IPR001509">
    <property type="entry name" value="Epimerase_deHydtase"/>
</dbReference>
<dbReference type="Gene3D" id="3.40.50.720">
    <property type="entry name" value="NAD(P)-binding Rossmann-like Domain"/>
    <property type="match status" value="1"/>
</dbReference>
<reference evidence="2" key="1">
    <citation type="journal article" date="2022" name="Proc. Natl. Acad. Sci. U.S.A.">
        <title>Life cycle and functional genomics of the unicellular red alga Galdieria for elucidating algal and plant evolution and industrial use.</title>
        <authorList>
            <person name="Hirooka S."/>
            <person name="Itabashi T."/>
            <person name="Ichinose T.M."/>
            <person name="Onuma R."/>
            <person name="Fujiwara T."/>
            <person name="Yamashita S."/>
            <person name="Jong L.W."/>
            <person name="Tomita R."/>
            <person name="Iwane A.H."/>
            <person name="Miyagishima S.Y."/>
        </authorList>
    </citation>
    <scope>NUCLEOTIDE SEQUENCE</scope>
    <source>
        <strain evidence="2">NBRC 102759</strain>
    </source>
</reference>
<dbReference type="Proteomes" id="UP001061958">
    <property type="component" value="Unassembled WGS sequence"/>
</dbReference>
<organism evidence="2 3">
    <name type="scientific">Galdieria partita</name>
    <dbReference type="NCBI Taxonomy" id="83374"/>
    <lineage>
        <taxon>Eukaryota</taxon>
        <taxon>Rhodophyta</taxon>
        <taxon>Bangiophyceae</taxon>
        <taxon>Galdieriales</taxon>
        <taxon>Galdieriaceae</taxon>
        <taxon>Galdieria</taxon>
    </lineage>
</organism>
<protein>
    <recommendedName>
        <fullName evidence="1">NAD-dependent epimerase/dehydratase domain-containing protein</fullName>
    </recommendedName>
</protein>
<dbReference type="InterPro" id="IPR036291">
    <property type="entry name" value="NAD(P)-bd_dom_sf"/>
</dbReference>
<evidence type="ECO:0000313" key="2">
    <source>
        <dbReference type="EMBL" id="GJQ15510.1"/>
    </source>
</evidence>
<keyword evidence="3" id="KW-1185">Reference proteome</keyword>
<gene>
    <name evidence="2" type="ORF">GpartN1_g7301.t1</name>
</gene>
<dbReference type="OrthoDB" id="429813at2759"/>
<comment type="caution">
    <text evidence="2">The sequence shown here is derived from an EMBL/GenBank/DDBJ whole genome shotgun (WGS) entry which is preliminary data.</text>
</comment>
<proteinExistence type="predicted"/>
<reference evidence="2" key="2">
    <citation type="submission" date="2022-01" db="EMBL/GenBank/DDBJ databases">
        <authorList>
            <person name="Hirooka S."/>
            <person name="Miyagishima S.Y."/>
        </authorList>
    </citation>
    <scope>NUCLEOTIDE SEQUENCE</scope>
    <source>
        <strain evidence="2">NBRC 102759</strain>
    </source>
</reference>
<dbReference type="EMBL" id="BQMJ01000070">
    <property type="protein sequence ID" value="GJQ15510.1"/>
    <property type="molecule type" value="Genomic_DNA"/>
</dbReference>
<evidence type="ECO:0000313" key="3">
    <source>
        <dbReference type="Proteomes" id="UP001061958"/>
    </source>
</evidence>
<dbReference type="SUPFAM" id="SSF51735">
    <property type="entry name" value="NAD(P)-binding Rossmann-fold domains"/>
    <property type="match status" value="1"/>
</dbReference>
<dbReference type="AlphaFoldDB" id="A0A9C7Q477"/>
<dbReference type="Pfam" id="PF01370">
    <property type="entry name" value="Epimerase"/>
    <property type="match status" value="1"/>
</dbReference>
<feature type="domain" description="NAD-dependent epimerase/dehydratase" evidence="1">
    <location>
        <begin position="71"/>
        <end position="278"/>
    </location>
</feature>
<sequence>MEEWCFVSFLSFDSKQSRQRKRLTQHKRHCIEYSSIVGGMAFRFFGFPQRSDMGWAATEWRTFKRCRTKVILLSGATGCIGRQIWLNLMHHTQHRVKLIVRKDSLSKLDSNIWKKYSRRTQVLFTDLNDLRGLKSHLRDIDCAILTATSWGGEQVFSVNVDSTLQLIQWLPKDCHVLYFSTASIIDSHGCLLEEAYRYGTPYLQSKYVALQRLLLENTCRRITVIFPTLVVGPHSHLANVTTQITTWKGLLQLVDVDASAHFIHAIDAAKVITYLMDFYPKTLFYTWHPSDPQRKLPAFVLGQPYFTADQLIQSVCRKKRFLSIPRIPILSLFPPFLISRLLLLLGATVDPWVLYCLRKRHFVYSHAVAPENFGLVSQWRHISQLFSVQE</sequence>
<accession>A0A9C7Q477</accession>
<name>A0A9C7Q477_9RHOD</name>
<evidence type="ECO:0000259" key="1">
    <source>
        <dbReference type="Pfam" id="PF01370"/>
    </source>
</evidence>